<sequence length="62" mass="6229">MAVTAGGYGSGGWRRWSVAVAGGSAGVRWRRVATVVDGVWLSAIYGGSGWLVEVVGGVGYGG</sequence>
<dbReference type="EMBL" id="MNCJ02000326">
    <property type="protein sequence ID" value="KAF5782115.1"/>
    <property type="molecule type" value="Genomic_DNA"/>
</dbReference>
<reference evidence="1" key="2">
    <citation type="submission" date="2020-06" db="EMBL/GenBank/DDBJ databases">
        <title>Helianthus annuus Genome sequencing and assembly Release 2.</title>
        <authorList>
            <person name="Gouzy J."/>
            <person name="Langlade N."/>
            <person name="Munos S."/>
        </authorList>
    </citation>
    <scope>NUCLEOTIDE SEQUENCE</scope>
    <source>
        <tissue evidence="1">Leaves</tissue>
    </source>
</reference>
<comment type="caution">
    <text evidence="1">The sequence shown here is derived from an EMBL/GenBank/DDBJ whole genome shotgun (WGS) entry which is preliminary data.</text>
</comment>
<gene>
    <name evidence="1" type="ORF">HanXRQr2_Chr11g0491741</name>
</gene>
<evidence type="ECO:0000313" key="2">
    <source>
        <dbReference type="Proteomes" id="UP000215914"/>
    </source>
</evidence>
<dbReference type="Proteomes" id="UP000215914">
    <property type="component" value="Unassembled WGS sequence"/>
</dbReference>
<reference evidence="1" key="1">
    <citation type="journal article" date="2017" name="Nature">
        <title>The sunflower genome provides insights into oil metabolism, flowering and Asterid evolution.</title>
        <authorList>
            <person name="Badouin H."/>
            <person name="Gouzy J."/>
            <person name="Grassa C.J."/>
            <person name="Murat F."/>
            <person name="Staton S.E."/>
            <person name="Cottret L."/>
            <person name="Lelandais-Briere C."/>
            <person name="Owens G.L."/>
            <person name="Carrere S."/>
            <person name="Mayjonade B."/>
            <person name="Legrand L."/>
            <person name="Gill N."/>
            <person name="Kane N.C."/>
            <person name="Bowers J.E."/>
            <person name="Hubner S."/>
            <person name="Bellec A."/>
            <person name="Berard A."/>
            <person name="Berges H."/>
            <person name="Blanchet N."/>
            <person name="Boniface M.C."/>
            <person name="Brunel D."/>
            <person name="Catrice O."/>
            <person name="Chaidir N."/>
            <person name="Claudel C."/>
            <person name="Donnadieu C."/>
            <person name="Faraut T."/>
            <person name="Fievet G."/>
            <person name="Helmstetter N."/>
            <person name="King M."/>
            <person name="Knapp S.J."/>
            <person name="Lai Z."/>
            <person name="Le Paslier M.C."/>
            <person name="Lippi Y."/>
            <person name="Lorenzon L."/>
            <person name="Mandel J.R."/>
            <person name="Marage G."/>
            <person name="Marchand G."/>
            <person name="Marquand E."/>
            <person name="Bret-Mestries E."/>
            <person name="Morien E."/>
            <person name="Nambeesan S."/>
            <person name="Nguyen T."/>
            <person name="Pegot-Espagnet P."/>
            <person name="Pouilly N."/>
            <person name="Raftis F."/>
            <person name="Sallet E."/>
            <person name="Schiex T."/>
            <person name="Thomas J."/>
            <person name="Vandecasteele C."/>
            <person name="Vares D."/>
            <person name="Vear F."/>
            <person name="Vautrin S."/>
            <person name="Crespi M."/>
            <person name="Mangin B."/>
            <person name="Burke J.M."/>
            <person name="Salse J."/>
            <person name="Munos S."/>
            <person name="Vincourt P."/>
            <person name="Rieseberg L.H."/>
            <person name="Langlade N.B."/>
        </authorList>
    </citation>
    <scope>NUCLEOTIDE SEQUENCE</scope>
    <source>
        <tissue evidence="1">Leaves</tissue>
    </source>
</reference>
<keyword evidence="2" id="KW-1185">Reference proteome</keyword>
<protein>
    <submittedName>
        <fullName evidence="1">Uncharacterized protein</fullName>
    </submittedName>
</protein>
<accession>A0A9K3HQ18</accession>
<dbReference type="AlphaFoldDB" id="A0A9K3HQ18"/>
<dbReference type="Gramene" id="mRNA:HanXRQr2_Chr11g0491741">
    <property type="protein sequence ID" value="CDS:HanXRQr2_Chr11g0491741.1"/>
    <property type="gene ID" value="HanXRQr2_Chr11g0491741"/>
</dbReference>
<organism evidence="1 2">
    <name type="scientific">Helianthus annuus</name>
    <name type="common">Common sunflower</name>
    <dbReference type="NCBI Taxonomy" id="4232"/>
    <lineage>
        <taxon>Eukaryota</taxon>
        <taxon>Viridiplantae</taxon>
        <taxon>Streptophyta</taxon>
        <taxon>Embryophyta</taxon>
        <taxon>Tracheophyta</taxon>
        <taxon>Spermatophyta</taxon>
        <taxon>Magnoliopsida</taxon>
        <taxon>eudicotyledons</taxon>
        <taxon>Gunneridae</taxon>
        <taxon>Pentapetalae</taxon>
        <taxon>asterids</taxon>
        <taxon>campanulids</taxon>
        <taxon>Asterales</taxon>
        <taxon>Asteraceae</taxon>
        <taxon>Asteroideae</taxon>
        <taxon>Heliantheae alliance</taxon>
        <taxon>Heliantheae</taxon>
        <taxon>Helianthus</taxon>
    </lineage>
</organism>
<name>A0A9K3HQ18_HELAN</name>
<proteinExistence type="predicted"/>
<evidence type="ECO:0000313" key="1">
    <source>
        <dbReference type="EMBL" id="KAF5782115.1"/>
    </source>
</evidence>